<comment type="caution">
    <text evidence="1">The sequence shown here is derived from an EMBL/GenBank/DDBJ whole genome shotgun (WGS) entry which is preliminary data.</text>
</comment>
<organism evidence="1 2">
    <name type="scientific">Dokdonia sinensis</name>
    <dbReference type="NCBI Taxonomy" id="2479847"/>
    <lineage>
        <taxon>Bacteria</taxon>
        <taxon>Pseudomonadati</taxon>
        <taxon>Bacteroidota</taxon>
        <taxon>Flavobacteriia</taxon>
        <taxon>Flavobacteriales</taxon>
        <taxon>Flavobacteriaceae</taxon>
        <taxon>Dokdonia</taxon>
    </lineage>
</organism>
<dbReference type="Proteomes" id="UP000281985">
    <property type="component" value="Unassembled WGS sequence"/>
</dbReference>
<dbReference type="AlphaFoldDB" id="A0A3M0G2A4"/>
<dbReference type="InterPro" id="IPR016181">
    <property type="entry name" value="Acyl_CoA_acyltransferase"/>
</dbReference>
<proteinExistence type="predicted"/>
<dbReference type="OrthoDB" id="240921at2"/>
<sequence length="387" mass="44654">MKVLKTKYCFSISEVSEDTFRTLGCDHSFYFSRHFLAAFETSNPHISFSYLLFYEDKSPVALAILQQMDVALDNAIENLPLSDRIARSVQCYLNNRKSRVLVCGNIFLSGSFGLYVKNGFSKRMVYDTLSRKLAPNLFREFKSLKTQRSSNVFFLKDFNAQEDAYANVAEQHQFQSFTMEPNMRLAINWPSFERYKESLKSKYRVKVNKADTTSASLIVKHLNSAEILEHKKRLEELYSNVTEGATFNAGKLNIETYVQLKDAFGKNLIFNTYWKDQELVGFATGFKVGKQLDAHFIGIDYEYNKQFAIYPRMLNDYVRMAIDLGVAEVNLGRTAAEIKSTLGAVPEHLRCYVKHKRSVANMLFKPLIRQIKMTEFKQHTPFKSLSK</sequence>
<gene>
    <name evidence="1" type="ORF">EAX61_08485</name>
</gene>
<keyword evidence="2" id="KW-1185">Reference proteome</keyword>
<name>A0A3M0G2A4_9FLAO</name>
<reference evidence="1 2" key="1">
    <citation type="submission" date="2018-10" db="EMBL/GenBank/DDBJ databases">
        <title>Dokdonia luteus sp. nov., isolated from sea water.</title>
        <authorList>
            <person name="Zhou L.Y."/>
            <person name="Du Z.J."/>
        </authorList>
    </citation>
    <scope>NUCLEOTIDE SEQUENCE [LARGE SCALE GENOMIC DNA]</scope>
    <source>
        <strain evidence="1 2">SH27</strain>
    </source>
</reference>
<dbReference type="RefSeq" id="WP_121917259.1">
    <property type="nucleotide sequence ID" value="NZ_REFV01000007.1"/>
</dbReference>
<evidence type="ECO:0000313" key="1">
    <source>
        <dbReference type="EMBL" id="RMB59091.1"/>
    </source>
</evidence>
<dbReference type="EMBL" id="REFV01000007">
    <property type="protein sequence ID" value="RMB59091.1"/>
    <property type="molecule type" value="Genomic_DNA"/>
</dbReference>
<protein>
    <submittedName>
        <fullName evidence="1">GNAT family N-acetyltransferase</fullName>
    </submittedName>
</protein>
<evidence type="ECO:0000313" key="2">
    <source>
        <dbReference type="Proteomes" id="UP000281985"/>
    </source>
</evidence>
<dbReference type="SUPFAM" id="SSF55729">
    <property type="entry name" value="Acyl-CoA N-acyltransferases (Nat)"/>
    <property type="match status" value="1"/>
</dbReference>
<keyword evidence="1" id="KW-0808">Transferase</keyword>
<dbReference type="GO" id="GO:0016740">
    <property type="term" value="F:transferase activity"/>
    <property type="evidence" value="ECO:0007669"/>
    <property type="project" value="UniProtKB-KW"/>
</dbReference>
<accession>A0A3M0G2A4</accession>